<dbReference type="PANTHER" id="PTHR22595">
    <property type="entry name" value="CHITINASE-RELATED"/>
    <property type="match status" value="1"/>
</dbReference>
<keyword evidence="7" id="KW-1185">Reference proteome</keyword>
<dbReference type="GO" id="GO:0005975">
    <property type="term" value="P:carbohydrate metabolic process"/>
    <property type="evidence" value="ECO:0007669"/>
    <property type="project" value="InterPro"/>
</dbReference>
<feature type="chain" id="PRO_5030596338" evidence="4">
    <location>
        <begin position="26"/>
        <end position="882"/>
    </location>
</feature>
<dbReference type="GO" id="GO:0030246">
    <property type="term" value="F:carbohydrate binding"/>
    <property type="evidence" value="ECO:0007669"/>
    <property type="project" value="InterPro"/>
</dbReference>
<dbReference type="PANTHER" id="PTHR22595:SF79">
    <property type="entry name" value="CHITINASE 12"/>
    <property type="match status" value="1"/>
</dbReference>
<dbReference type="CDD" id="cd12215">
    <property type="entry name" value="ChiC_BD"/>
    <property type="match status" value="2"/>
</dbReference>
<feature type="signal peptide" evidence="4">
    <location>
        <begin position="1"/>
        <end position="25"/>
    </location>
</feature>
<dbReference type="InterPro" id="IPR036573">
    <property type="entry name" value="CBM_sf_5/12"/>
</dbReference>
<dbReference type="SMART" id="SM00495">
    <property type="entry name" value="ChtBD3"/>
    <property type="match status" value="3"/>
</dbReference>
<dbReference type="GO" id="GO:0005576">
    <property type="term" value="C:extracellular region"/>
    <property type="evidence" value="ECO:0007669"/>
    <property type="project" value="InterPro"/>
</dbReference>
<dbReference type="Gene3D" id="2.10.10.20">
    <property type="entry name" value="Carbohydrate-binding module superfamily 5/12"/>
    <property type="match status" value="3"/>
</dbReference>
<keyword evidence="4" id="KW-0732">Signal</keyword>
<evidence type="ECO:0000256" key="4">
    <source>
        <dbReference type="SAM" id="SignalP"/>
    </source>
</evidence>
<dbReference type="Gene3D" id="2.60.40.10">
    <property type="entry name" value="Immunoglobulins"/>
    <property type="match status" value="2"/>
</dbReference>
<dbReference type="Pfam" id="PF18962">
    <property type="entry name" value="Por_Secre_tail"/>
    <property type="match status" value="1"/>
</dbReference>
<dbReference type="Gene3D" id="1.10.530.10">
    <property type="match status" value="1"/>
</dbReference>
<evidence type="ECO:0000313" key="7">
    <source>
        <dbReference type="Proteomes" id="UP000585050"/>
    </source>
</evidence>
<evidence type="ECO:0000313" key="6">
    <source>
        <dbReference type="EMBL" id="NLR91174.1"/>
    </source>
</evidence>
<dbReference type="RefSeq" id="WP_168881872.1">
    <property type="nucleotide sequence ID" value="NZ_JABAIL010000002.1"/>
</dbReference>
<dbReference type="GO" id="GO:0004568">
    <property type="term" value="F:chitinase activity"/>
    <property type="evidence" value="ECO:0007669"/>
    <property type="project" value="InterPro"/>
</dbReference>
<keyword evidence="3" id="KW-1015">Disulfide bond</keyword>
<dbReference type="GO" id="GO:0006032">
    <property type="term" value="P:chitin catabolic process"/>
    <property type="evidence" value="ECO:0007669"/>
    <property type="project" value="InterPro"/>
</dbReference>
<dbReference type="SUPFAM" id="SSF53955">
    <property type="entry name" value="Lysozyme-like"/>
    <property type="match status" value="1"/>
</dbReference>
<dbReference type="GO" id="GO:0006952">
    <property type="term" value="P:defense response"/>
    <property type="evidence" value="ECO:0007669"/>
    <property type="project" value="UniProtKB-KW"/>
</dbReference>
<name>A0A7X8XVE6_9BACT</name>
<dbReference type="InterPro" id="IPR023346">
    <property type="entry name" value="Lysozyme-like_dom_sf"/>
</dbReference>
<dbReference type="PROSITE" id="PS00774">
    <property type="entry name" value="CHITINASE_19_2"/>
    <property type="match status" value="1"/>
</dbReference>
<dbReference type="SUPFAM" id="SSF51055">
    <property type="entry name" value="Carbohydrate binding domain"/>
    <property type="match status" value="2"/>
</dbReference>
<dbReference type="EMBL" id="JABAIL010000002">
    <property type="protein sequence ID" value="NLR91174.1"/>
    <property type="molecule type" value="Genomic_DNA"/>
</dbReference>
<dbReference type="CDD" id="cd00325">
    <property type="entry name" value="chitinase_GH19"/>
    <property type="match status" value="1"/>
</dbReference>
<dbReference type="InterPro" id="IPR000726">
    <property type="entry name" value="Glyco_hydro_19_cat"/>
</dbReference>
<dbReference type="InterPro" id="IPR003610">
    <property type="entry name" value="CBM5/12"/>
</dbReference>
<dbReference type="Proteomes" id="UP000585050">
    <property type="component" value="Unassembled WGS sequence"/>
</dbReference>
<evidence type="ECO:0000256" key="3">
    <source>
        <dbReference type="ARBA" id="ARBA00023157"/>
    </source>
</evidence>
<accession>A0A7X8XVE6</accession>
<keyword evidence="1" id="KW-0378">Hydrolase</keyword>
<dbReference type="InterPro" id="IPR013783">
    <property type="entry name" value="Ig-like_fold"/>
</dbReference>
<dbReference type="GO" id="GO:0016998">
    <property type="term" value="P:cell wall macromolecule catabolic process"/>
    <property type="evidence" value="ECO:0007669"/>
    <property type="project" value="InterPro"/>
</dbReference>
<sequence>MNYLSTITTSLFLGLLLLCSQKANAQTAPLTEAEYNELFPYRFGTEPSPDGGYILLPENDFYSYDNFLEAIQRMKLIKVYMERREGTNLYRVTRENKTTGEQKVIRVDEGFNDSWNSQKSIIQQEVDYGNFLAEGSADQQKRELSAFLANISQETTGGWDTAPGGKYSWGLYFREEVSYEGTDLIGYVAQNHPDYPAVAGKSYHGRGPIQLSWNYNYGQVSQFLYGDKNILLANPESVIQDGALAFQTAIWFWMTPQFPKPSAHDVMVGNWIPTSFDLENNRNPGFGVTVNIINGGLECGSGTEKSKVLSRIGHYERHSQILGVSTDLDGQSSCNACGCASQKPFGGIEPEPTPVKPRISLLSPASTEIRQENFSAIAIDVSILDKDNQNLTASSIAIDGTTIATNTTSTTFLPNAYKTYTLLIKAVDNSGEESTLNYSFEVIDPKENCGTPWEEKVYTANEEVVYEGIIYTAGWETKSSDVPGVANVWKLQSTCPGFTFDCTGIEEWSSSKTYQTNGMQVVFQGKIYVFNKWWSVGNQPDLDSSTWTLLGNCSSSGGDVDTPPSLSFITPSNTTQIVGLQSIGIQLSAEDDKGTPSIVVNANGVEVSTSTTFNFTPNGYGDYLFEATATDSKGQSTTSSITVSFVEEVNENQLPTVSITVDGGTDIIQSTLSPINVSIVAADTDGQITDYTTTVDGSVYTISNFSFTPSQFGEFTISSTVTDNEGGQGVSSVVITVTEEVSSTCDNTPTYSGYPNIYQSGDIVSYNGILYEAAVNNLYNVTPGTAEHWWKTIGPCGSSNARNITFNTRSADALCYPNPFSDYIIINSSISWSGLKIFNETGALVFETSEKNHQLNLQHLPSGVFILKIETPEGILSQKLIK</sequence>
<organism evidence="6 7">
    <name type="scientific">Flammeovirga agarivorans</name>
    <dbReference type="NCBI Taxonomy" id="2726742"/>
    <lineage>
        <taxon>Bacteria</taxon>
        <taxon>Pseudomonadati</taxon>
        <taxon>Bacteroidota</taxon>
        <taxon>Cytophagia</taxon>
        <taxon>Cytophagales</taxon>
        <taxon>Flammeovirgaceae</taxon>
        <taxon>Flammeovirga</taxon>
    </lineage>
</organism>
<reference evidence="6 7" key="1">
    <citation type="submission" date="2020-04" db="EMBL/GenBank/DDBJ databases">
        <title>Flammeovirga sp. SR4, a novel species isolated from seawater.</title>
        <authorList>
            <person name="Wang X."/>
        </authorList>
    </citation>
    <scope>NUCLEOTIDE SEQUENCE [LARGE SCALE GENOMIC DNA]</scope>
    <source>
        <strain evidence="6 7">SR4</strain>
    </source>
</reference>
<feature type="domain" description="Glycoside hydrolase family 19 catalytic" evidence="5">
    <location>
        <begin position="244"/>
        <end position="254"/>
    </location>
</feature>
<gene>
    <name evidence="6" type="ORF">HGP29_08145</name>
</gene>
<dbReference type="AlphaFoldDB" id="A0A7X8XVE6"/>
<dbReference type="Gene3D" id="3.30.20.10">
    <property type="entry name" value="Endochitinase, domain 2"/>
    <property type="match status" value="1"/>
</dbReference>
<evidence type="ECO:0000256" key="2">
    <source>
        <dbReference type="ARBA" id="ARBA00022821"/>
    </source>
</evidence>
<evidence type="ECO:0000259" key="5">
    <source>
        <dbReference type="PROSITE" id="PS00774"/>
    </source>
</evidence>
<protein>
    <submittedName>
        <fullName evidence="6">T9SS type A sorting domain-containing protein</fullName>
    </submittedName>
</protein>
<proteinExistence type="predicted"/>
<evidence type="ECO:0000256" key="1">
    <source>
        <dbReference type="ARBA" id="ARBA00022801"/>
    </source>
</evidence>
<dbReference type="InterPro" id="IPR026444">
    <property type="entry name" value="Secre_tail"/>
</dbReference>
<comment type="caution">
    <text evidence="6">The sequence shown here is derived from an EMBL/GenBank/DDBJ whole genome shotgun (WGS) entry which is preliminary data.</text>
</comment>
<dbReference type="Pfam" id="PF00182">
    <property type="entry name" value="Glyco_hydro_19"/>
    <property type="match status" value="1"/>
</dbReference>
<dbReference type="NCBIfam" id="TIGR04183">
    <property type="entry name" value="Por_Secre_tail"/>
    <property type="match status" value="1"/>
</dbReference>
<keyword evidence="2" id="KW-0611">Plant defense</keyword>